<dbReference type="OrthoDB" id="6144636at2759"/>
<reference evidence="20" key="1">
    <citation type="submission" date="2025-08" db="UniProtKB">
        <authorList>
            <consortium name="RefSeq"/>
        </authorList>
    </citation>
    <scope>IDENTIFICATION</scope>
    <source>
        <tissue evidence="20">Whole sample</tissue>
    </source>
</reference>
<dbReference type="InterPro" id="IPR001506">
    <property type="entry name" value="Peptidase_M12A"/>
</dbReference>
<dbReference type="GO" id="GO:0016020">
    <property type="term" value="C:membrane"/>
    <property type="evidence" value="ECO:0007669"/>
    <property type="project" value="InterPro"/>
</dbReference>
<keyword evidence="7 12" id="KW-0862">Zinc</keyword>
<dbReference type="PROSITE" id="PS01180">
    <property type="entry name" value="CUB"/>
    <property type="match status" value="1"/>
</dbReference>
<dbReference type="PROSITE" id="PS01186">
    <property type="entry name" value="EGF_2"/>
    <property type="match status" value="1"/>
</dbReference>
<feature type="domain" description="MAM" evidence="17">
    <location>
        <begin position="556"/>
        <end position="709"/>
    </location>
</feature>
<dbReference type="InterPro" id="IPR000742">
    <property type="entry name" value="EGF"/>
</dbReference>
<comment type="caution">
    <text evidence="11">Lacks conserved residue(s) required for the propagation of feature annotation.</text>
</comment>
<dbReference type="EC" id="3.4.24.-" evidence="13"/>
<dbReference type="Proteomes" id="UP000694844">
    <property type="component" value="Chromosome 9"/>
</dbReference>
<evidence type="ECO:0000256" key="8">
    <source>
        <dbReference type="ARBA" id="ARBA00023049"/>
    </source>
</evidence>
<dbReference type="GO" id="GO:0008270">
    <property type="term" value="F:zinc ion binding"/>
    <property type="evidence" value="ECO:0007669"/>
    <property type="project" value="UniProtKB-UniRule"/>
</dbReference>
<dbReference type="InterPro" id="IPR006026">
    <property type="entry name" value="Peptidase_Metallo"/>
</dbReference>
<evidence type="ECO:0000256" key="13">
    <source>
        <dbReference type="RuleBase" id="RU361183"/>
    </source>
</evidence>
<dbReference type="GO" id="GO:0006508">
    <property type="term" value="P:proteolysis"/>
    <property type="evidence" value="ECO:0007669"/>
    <property type="project" value="UniProtKB-KW"/>
</dbReference>
<comment type="cofactor">
    <cofactor evidence="12 13">
        <name>Zn(2+)</name>
        <dbReference type="ChEBI" id="CHEBI:29105"/>
    </cofactor>
    <text evidence="12 13">Binds 1 zinc ion per subunit.</text>
</comment>
<dbReference type="KEGG" id="cvn:111115048"/>
<gene>
    <name evidence="20" type="primary">LOC111115048</name>
</gene>
<feature type="active site" evidence="12">
    <location>
        <position position="252"/>
    </location>
</feature>
<evidence type="ECO:0000259" key="17">
    <source>
        <dbReference type="PROSITE" id="PS50060"/>
    </source>
</evidence>
<feature type="signal peptide" evidence="13">
    <location>
        <begin position="1"/>
        <end position="20"/>
    </location>
</feature>
<dbReference type="InterPro" id="IPR035914">
    <property type="entry name" value="Sperma_CUB_dom_sf"/>
</dbReference>
<dbReference type="Pfam" id="PF00008">
    <property type="entry name" value="EGF"/>
    <property type="match status" value="1"/>
</dbReference>
<dbReference type="InterPro" id="IPR000998">
    <property type="entry name" value="MAM_dom"/>
</dbReference>
<feature type="compositionally biased region" description="Basic and acidic residues" evidence="14">
    <location>
        <begin position="75"/>
        <end position="86"/>
    </location>
</feature>
<keyword evidence="9 11" id="KW-1015">Disulfide bond</keyword>
<dbReference type="SUPFAM" id="SSF49899">
    <property type="entry name" value="Concanavalin A-like lectins/glucanases"/>
    <property type="match status" value="1"/>
</dbReference>
<feature type="binding site" evidence="12">
    <location>
        <position position="251"/>
    </location>
    <ligand>
        <name>Zn(2+)</name>
        <dbReference type="ChEBI" id="CHEBI:29105"/>
        <note>catalytic</note>
    </ligand>
</feature>
<keyword evidence="6 12" id="KW-0378">Hydrolase</keyword>
<dbReference type="PANTHER" id="PTHR10127:SF850">
    <property type="entry name" value="METALLOENDOPEPTIDASE"/>
    <property type="match status" value="1"/>
</dbReference>
<dbReference type="Gene3D" id="2.10.25.10">
    <property type="entry name" value="Laminin"/>
    <property type="match status" value="1"/>
</dbReference>
<evidence type="ECO:0000256" key="11">
    <source>
        <dbReference type="PROSITE-ProRule" id="PRU00076"/>
    </source>
</evidence>
<evidence type="ECO:0000256" key="12">
    <source>
        <dbReference type="PROSITE-ProRule" id="PRU01211"/>
    </source>
</evidence>
<dbReference type="Pfam" id="PF01400">
    <property type="entry name" value="Astacin"/>
    <property type="match status" value="1"/>
</dbReference>
<evidence type="ECO:0000313" key="19">
    <source>
        <dbReference type="Proteomes" id="UP000694844"/>
    </source>
</evidence>
<dbReference type="SUPFAM" id="SSF57196">
    <property type="entry name" value="EGF/Laminin"/>
    <property type="match status" value="1"/>
</dbReference>
<evidence type="ECO:0000256" key="3">
    <source>
        <dbReference type="ARBA" id="ARBA00022723"/>
    </source>
</evidence>
<keyword evidence="8 12" id="KW-0482">Metalloprotease</keyword>
<dbReference type="InterPro" id="IPR001881">
    <property type="entry name" value="EGF-like_Ca-bd_dom"/>
</dbReference>
<dbReference type="Gene3D" id="2.60.120.200">
    <property type="match status" value="1"/>
</dbReference>
<dbReference type="InterPro" id="IPR000859">
    <property type="entry name" value="CUB_dom"/>
</dbReference>
<evidence type="ECO:0000259" key="18">
    <source>
        <dbReference type="PROSITE" id="PS51864"/>
    </source>
</evidence>
<keyword evidence="19" id="KW-1185">Reference proteome</keyword>
<feature type="disulfide bond" evidence="11">
    <location>
        <begin position="538"/>
        <end position="547"/>
    </location>
</feature>
<keyword evidence="3 12" id="KW-0479">Metal-binding</keyword>
<evidence type="ECO:0000256" key="5">
    <source>
        <dbReference type="ARBA" id="ARBA00022737"/>
    </source>
</evidence>
<dbReference type="PROSITE" id="PS51864">
    <property type="entry name" value="ASTACIN"/>
    <property type="match status" value="1"/>
</dbReference>
<evidence type="ECO:0000256" key="2">
    <source>
        <dbReference type="ARBA" id="ARBA00022670"/>
    </source>
</evidence>
<sequence>MRIALLSTLVLLTLAQLSMGKVTFTKDEIQEALREYIKEVQENDEDSPSVVSRAQADSLDNQSLDAESDDEDDAESQKVELPDGEKTPTNTNSNGKEEQKQDSNDKNPPPLSKSRREMMRIRGLEKSLAEAPYALAKRTIYSVLKKVNSKSKRIFASGAILWENGRIPYTIDEKTFEKEPEELKVLKTILSESIEQLSTTTCVNWVKRDSETDYVNIINDSGCYSYVGKIGGAQPVSMQANGCMTVHTMLHEMLHAMGTEHEQSRSDRAGMTSMIWNNIDSNNLNNFQMGQTSNAQPYDYKSLMQYELWSFAKDGGKSMSIPDKSLEYLISNKKVALSLYDIGEINSAYGCTKQCTNKCQNGGIVIVDKDNKCGCKCPTGLKGDDCSQLDTSEGCGGFVDVTAGQKTIALDTYTAGIACTWLVKGGANTRIKATIDKLDLPYNDNFDCYHWLEFRDYLIGDNGKERCGTEGGASFTKMVIGDPSRMMIRFNSAKHKDKAAGKGFSLTVKAFQSECSKFPCKNGGLCTDKDDGTYKCSCINGFSGDQCNDLAATASTKCDFQDDFRGCVFQENKAASAVLFSLASSSMTDVSGNTNGYQYLSLTFGWEMKKAVLETSAKFEAAERCLSFQYYYRTDQFYNDGYDSTLTVTSSGSSTALLKIGDANTPLNKWTAVKVTVPSTPDLKLTIEGVQGTAEMGMDDISLKPGACA</sequence>
<keyword evidence="1 11" id="KW-0245">EGF-like domain</keyword>
<dbReference type="SMART" id="SM00179">
    <property type="entry name" value="EGF_CA"/>
    <property type="match status" value="1"/>
</dbReference>
<dbReference type="FunFam" id="2.10.25.10:FF:000012">
    <property type="entry name" value="Delta-like protein"/>
    <property type="match status" value="1"/>
</dbReference>
<feature type="compositionally biased region" description="Basic and acidic residues" evidence="14">
    <location>
        <begin position="95"/>
        <end position="105"/>
    </location>
</feature>
<evidence type="ECO:0000256" key="9">
    <source>
        <dbReference type="ARBA" id="ARBA00023157"/>
    </source>
</evidence>
<evidence type="ECO:0000259" key="16">
    <source>
        <dbReference type="PROSITE" id="PS50026"/>
    </source>
</evidence>
<feature type="domain" description="CUB" evidence="15">
    <location>
        <begin position="395"/>
        <end position="511"/>
    </location>
</feature>
<proteinExistence type="predicted"/>
<dbReference type="GO" id="GO:0004222">
    <property type="term" value="F:metalloendopeptidase activity"/>
    <property type="evidence" value="ECO:0007669"/>
    <property type="project" value="UniProtKB-UniRule"/>
</dbReference>
<dbReference type="PROSITE" id="PS50060">
    <property type="entry name" value="MAM_2"/>
    <property type="match status" value="1"/>
</dbReference>
<evidence type="ECO:0000256" key="10">
    <source>
        <dbReference type="ARBA" id="ARBA00023180"/>
    </source>
</evidence>
<dbReference type="GeneID" id="111115048"/>
<protein>
    <recommendedName>
        <fullName evidence="13">Metalloendopeptidase</fullName>
        <ecNumber evidence="13">3.4.24.-</ecNumber>
    </recommendedName>
</protein>
<feature type="binding site" evidence="12">
    <location>
        <position position="261"/>
    </location>
    <ligand>
        <name>Zn(2+)</name>
        <dbReference type="ChEBI" id="CHEBI:29105"/>
        <note>catalytic</note>
    </ligand>
</feature>
<dbReference type="SMART" id="SM00181">
    <property type="entry name" value="EGF"/>
    <property type="match status" value="2"/>
</dbReference>
<feature type="chain" id="PRO_5034526554" description="Metalloendopeptidase" evidence="13">
    <location>
        <begin position="21"/>
        <end position="709"/>
    </location>
</feature>
<dbReference type="PROSITE" id="PS00022">
    <property type="entry name" value="EGF_1"/>
    <property type="match status" value="1"/>
</dbReference>
<dbReference type="AlphaFoldDB" id="A0A8B8C2L4"/>
<dbReference type="SUPFAM" id="SSF55486">
    <property type="entry name" value="Metalloproteases ('zincins'), catalytic domain"/>
    <property type="match status" value="1"/>
</dbReference>
<dbReference type="SUPFAM" id="SSF49854">
    <property type="entry name" value="Spermadhesin, CUB domain"/>
    <property type="match status" value="1"/>
</dbReference>
<evidence type="ECO:0000256" key="6">
    <source>
        <dbReference type="ARBA" id="ARBA00022801"/>
    </source>
</evidence>
<dbReference type="Gene3D" id="3.40.390.10">
    <property type="entry name" value="Collagenase (Catalytic Domain)"/>
    <property type="match status" value="1"/>
</dbReference>
<evidence type="ECO:0000256" key="1">
    <source>
        <dbReference type="ARBA" id="ARBA00022536"/>
    </source>
</evidence>
<dbReference type="PROSITE" id="PS50026">
    <property type="entry name" value="EGF_3"/>
    <property type="match status" value="1"/>
</dbReference>
<feature type="domain" description="EGF-like" evidence="16">
    <location>
        <begin position="511"/>
        <end position="548"/>
    </location>
</feature>
<feature type="domain" description="Peptidase M12A" evidence="18">
    <location>
        <begin position="153"/>
        <end position="352"/>
    </location>
</feature>
<keyword evidence="4 13" id="KW-0732">Signal</keyword>
<evidence type="ECO:0000259" key="15">
    <source>
        <dbReference type="PROSITE" id="PS01180"/>
    </source>
</evidence>
<evidence type="ECO:0000256" key="14">
    <source>
        <dbReference type="SAM" id="MobiDB-lite"/>
    </source>
</evidence>
<organism evidence="19 20">
    <name type="scientific">Crassostrea virginica</name>
    <name type="common">Eastern oyster</name>
    <dbReference type="NCBI Taxonomy" id="6565"/>
    <lineage>
        <taxon>Eukaryota</taxon>
        <taxon>Metazoa</taxon>
        <taxon>Spiralia</taxon>
        <taxon>Lophotrochozoa</taxon>
        <taxon>Mollusca</taxon>
        <taxon>Bivalvia</taxon>
        <taxon>Autobranchia</taxon>
        <taxon>Pteriomorphia</taxon>
        <taxon>Ostreida</taxon>
        <taxon>Ostreoidea</taxon>
        <taxon>Ostreidae</taxon>
        <taxon>Crassostrea</taxon>
    </lineage>
</organism>
<dbReference type="PRINTS" id="PR00480">
    <property type="entry name" value="ASTACIN"/>
</dbReference>
<feature type="binding site" evidence="12">
    <location>
        <position position="255"/>
    </location>
    <ligand>
        <name>Zn(2+)</name>
        <dbReference type="ChEBI" id="CHEBI:29105"/>
        <note>catalytic</note>
    </ligand>
</feature>
<evidence type="ECO:0000313" key="20">
    <source>
        <dbReference type="RefSeq" id="XP_022309329.1"/>
    </source>
</evidence>
<dbReference type="PANTHER" id="PTHR10127">
    <property type="entry name" value="DISCOIDIN, CUB, EGF, LAMININ , AND ZINC METALLOPROTEASE DOMAIN CONTAINING"/>
    <property type="match status" value="1"/>
</dbReference>
<name>A0A8B8C2L4_CRAVI</name>
<keyword evidence="10" id="KW-0325">Glycoprotein</keyword>
<dbReference type="SMART" id="SM00235">
    <property type="entry name" value="ZnMc"/>
    <property type="match status" value="1"/>
</dbReference>
<dbReference type="Gene3D" id="2.60.120.290">
    <property type="entry name" value="Spermadhesin, CUB domain"/>
    <property type="match status" value="1"/>
</dbReference>
<dbReference type="GO" id="GO:0005509">
    <property type="term" value="F:calcium ion binding"/>
    <property type="evidence" value="ECO:0007669"/>
    <property type="project" value="InterPro"/>
</dbReference>
<keyword evidence="2 12" id="KW-0645">Protease</keyword>
<keyword evidence="5" id="KW-0677">Repeat</keyword>
<accession>A0A8B8C2L4</accession>
<evidence type="ECO:0000256" key="7">
    <source>
        <dbReference type="ARBA" id="ARBA00022833"/>
    </source>
</evidence>
<dbReference type="InterPro" id="IPR013320">
    <property type="entry name" value="ConA-like_dom_sf"/>
</dbReference>
<dbReference type="InterPro" id="IPR024079">
    <property type="entry name" value="MetalloPept_cat_dom_sf"/>
</dbReference>
<feature type="region of interest" description="Disordered" evidence="14">
    <location>
        <begin position="40"/>
        <end position="117"/>
    </location>
</feature>
<evidence type="ECO:0000256" key="4">
    <source>
        <dbReference type="ARBA" id="ARBA00022729"/>
    </source>
</evidence>
<dbReference type="RefSeq" id="XP_022309329.1">
    <property type="nucleotide sequence ID" value="XM_022453621.1"/>
</dbReference>